<evidence type="ECO:0000259" key="7">
    <source>
        <dbReference type="Pfam" id="PF00892"/>
    </source>
</evidence>
<feature type="transmembrane region" description="Helical" evidence="6">
    <location>
        <begin position="70"/>
        <end position="87"/>
    </location>
</feature>
<feature type="transmembrane region" description="Helical" evidence="6">
    <location>
        <begin position="126"/>
        <end position="147"/>
    </location>
</feature>
<comment type="subcellular location">
    <subcellularLocation>
        <location evidence="1">Cell membrane</location>
        <topology evidence="1">Multi-pass membrane protein</topology>
    </subcellularLocation>
</comment>
<feature type="transmembrane region" description="Helical" evidence="6">
    <location>
        <begin position="210"/>
        <end position="229"/>
    </location>
</feature>
<keyword evidence="4 6" id="KW-1133">Transmembrane helix</keyword>
<evidence type="ECO:0000256" key="3">
    <source>
        <dbReference type="ARBA" id="ARBA00022692"/>
    </source>
</evidence>
<feature type="transmembrane region" description="Helical" evidence="6">
    <location>
        <begin position="241"/>
        <end position="259"/>
    </location>
</feature>
<gene>
    <name evidence="8" type="ORF">UFOPK3342_00469</name>
</gene>
<evidence type="ECO:0000256" key="2">
    <source>
        <dbReference type="ARBA" id="ARBA00022475"/>
    </source>
</evidence>
<sequence length="293" mass="32131">MTNERHLLRMKFAPWALLSVAMAWGWAFVIMKDAIQRQSVNNFLFTRFTVAAVVMILIRPKVLRLLTRDLVMRAATAGIFLGFGYIFQTLGLARTGAAITGFVTGLYVVLTPLFAWLILKERVNRFTWLCIAMATIGLGLLSIQGFSVGFGEFLVFISAVFYGLHIIALSQWSSGRDAYAMTVVQLMMCAVLAGLASIPQGYSPPPDAGVWGVVLFTAVFATAIAFIIQTWAQAHMSSTKVAVILTMEVLFAAIFAVIFGGERLTIQHTIGGVLILTSMYLIVMKDVESRNGN</sequence>
<dbReference type="InterPro" id="IPR037185">
    <property type="entry name" value="EmrE-like"/>
</dbReference>
<keyword evidence="5 6" id="KW-0472">Membrane</keyword>
<keyword evidence="2" id="KW-1003">Cell membrane</keyword>
<dbReference type="SUPFAM" id="SSF103481">
    <property type="entry name" value="Multidrug resistance efflux transporter EmrE"/>
    <property type="match status" value="2"/>
</dbReference>
<reference evidence="8" key="1">
    <citation type="submission" date="2020-05" db="EMBL/GenBank/DDBJ databases">
        <authorList>
            <person name="Chiriac C."/>
            <person name="Salcher M."/>
            <person name="Ghai R."/>
            <person name="Kavagutti S V."/>
        </authorList>
    </citation>
    <scope>NUCLEOTIDE SEQUENCE</scope>
</reference>
<feature type="transmembrane region" description="Helical" evidence="6">
    <location>
        <begin position="153"/>
        <end position="172"/>
    </location>
</feature>
<dbReference type="GO" id="GO:0005886">
    <property type="term" value="C:plasma membrane"/>
    <property type="evidence" value="ECO:0007669"/>
    <property type="project" value="UniProtKB-SubCell"/>
</dbReference>
<accession>A0A6J7CW59</accession>
<feature type="transmembrane region" description="Helical" evidence="6">
    <location>
        <begin position="12"/>
        <end position="30"/>
    </location>
</feature>
<feature type="transmembrane region" description="Helical" evidence="6">
    <location>
        <begin position="42"/>
        <end position="58"/>
    </location>
</feature>
<dbReference type="EMBL" id="CAFBLH010000010">
    <property type="protein sequence ID" value="CAB4861880.1"/>
    <property type="molecule type" value="Genomic_DNA"/>
</dbReference>
<name>A0A6J7CW59_9ZZZZ</name>
<feature type="transmembrane region" description="Helical" evidence="6">
    <location>
        <begin position="179"/>
        <end position="198"/>
    </location>
</feature>
<dbReference type="Pfam" id="PF00892">
    <property type="entry name" value="EamA"/>
    <property type="match status" value="2"/>
</dbReference>
<dbReference type="InterPro" id="IPR051258">
    <property type="entry name" value="Diverse_Substrate_Transporter"/>
</dbReference>
<evidence type="ECO:0000256" key="5">
    <source>
        <dbReference type="ARBA" id="ARBA00023136"/>
    </source>
</evidence>
<evidence type="ECO:0000256" key="6">
    <source>
        <dbReference type="SAM" id="Phobius"/>
    </source>
</evidence>
<feature type="domain" description="EamA" evidence="7">
    <location>
        <begin position="150"/>
        <end position="283"/>
    </location>
</feature>
<organism evidence="8">
    <name type="scientific">freshwater metagenome</name>
    <dbReference type="NCBI Taxonomy" id="449393"/>
    <lineage>
        <taxon>unclassified sequences</taxon>
        <taxon>metagenomes</taxon>
        <taxon>ecological metagenomes</taxon>
    </lineage>
</organism>
<dbReference type="InterPro" id="IPR000620">
    <property type="entry name" value="EamA_dom"/>
</dbReference>
<evidence type="ECO:0000256" key="1">
    <source>
        <dbReference type="ARBA" id="ARBA00004651"/>
    </source>
</evidence>
<dbReference type="AlphaFoldDB" id="A0A6J7CW59"/>
<evidence type="ECO:0000256" key="4">
    <source>
        <dbReference type="ARBA" id="ARBA00022989"/>
    </source>
</evidence>
<feature type="transmembrane region" description="Helical" evidence="6">
    <location>
        <begin position="265"/>
        <end position="283"/>
    </location>
</feature>
<evidence type="ECO:0000313" key="8">
    <source>
        <dbReference type="EMBL" id="CAB4861880.1"/>
    </source>
</evidence>
<keyword evidence="3 6" id="KW-0812">Transmembrane</keyword>
<feature type="domain" description="EamA" evidence="7">
    <location>
        <begin position="15"/>
        <end position="142"/>
    </location>
</feature>
<feature type="transmembrane region" description="Helical" evidence="6">
    <location>
        <begin position="99"/>
        <end position="119"/>
    </location>
</feature>
<protein>
    <submittedName>
        <fullName evidence="8">Unannotated protein</fullName>
    </submittedName>
</protein>
<dbReference type="PANTHER" id="PTHR42920:SF5">
    <property type="entry name" value="EAMA DOMAIN-CONTAINING PROTEIN"/>
    <property type="match status" value="1"/>
</dbReference>
<proteinExistence type="predicted"/>
<dbReference type="PANTHER" id="PTHR42920">
    <property type="entry name" value="OS03G0707200 PROTEIN-RELATED"/>
    <property type="match status" value="1"/>
</dbReference>